<dbReference type="PROSITE" id="PS50082">
    <property type="entry name" value="WD_REPEATS_2"/>
    <property type="match status" value="1"/>
</dbReference>
<evidence type="ECO:0000313" key="4">
    <source>
        <dbReference type="EMBL" id="KNC21095.1"/>
    </source>
</evidence>
<proteinExistence type="predicted"/>
<feature type="region of interest" description="Disordered" evidence="3">
    <location>
        <begin position="1209"/>
        <end position="1229"/>
    </location>
</feature>
<dbReference type="Gene3D" id="2.130.10.10">
    <property type="entry name" value="YVTN repeat-like/Quinoprotein amine dehydrogenase"/>
    <property type="match status" value="2"/>
</dbReference>
<dbReference type="Gene3D" id="1.10.287.1490">
    <property type="match status" value="1"/>
</dbReference>
<feature type="coiled-coil region" evidence="2">
    <location>
        <begin position="821"/>
        <end position="852"/>
    </location>
</feature>
<keyword evidence="1" id="KW-0853">WD repeat</keyword>
<dbReference type="FunFam" id="1.10.287.1490:FF:000014">
    <property type="entry name" value="AGAP008095-PA"/>
    <property type="match status" value="1"/>
</dbReference>
<evidence type="ECO:0000256" key="3">
    <source>
        <dbReference type="SAM" id="MobiDB-lite"/>
    </source>
</evidence>
<dbReference type="OMA" id="FPHCNAV"/>
<sequence>MDDLQTENSSSINVVSLRPKHIYGLRTDILGNIHFNLQQEVIYPVEGVIAFHDFVQNKQRFLRLPEDTTSLIVQISPHRRMLAILEQSKGLKTISIYDLNTLKKRRTLELPDTCRNAEIQQIIFTADSKALTVLTKHPVDMLYMLLLDKSCTVYEGRSCPPNARGSAECIACNPQDTSLVAVGGNNLLLLQTKSEKGFNTTNNLKSNFVTTSLAFLAMDLLMVGTSLNELILVENGEFKLRQKASEAEVFDLLLDQEAFDRENDQHKTVVTDKNVDTRVVCMTAFGRGFAFAMFNTVFVFERVSKFKFERKTILSIPITIYSEPLYQITNLAIDSKQETVIVTTKHAQIYVGILIVPETLKAKHLKFQPLGASIHIGEIVDISLCSWKPIIMTACKYTRDQTIRIWNYETEKVELVRKFQVDVNIVELNSTGLIAAIGFSDQLRITQIFMDELNIVKTYNFPRCKDVKYSNYGHLMAAAYDSSIAITSVYNLEVLMTLKGHNGIVLSVSWTKNDKYLISGGNEGAIYQWDVETGVRLQEIVQKGTEYVSVCSTFNEPLSIFAATNSGLLREFQKSEIVRELPIPSTTTKAKLTDVCLARSDSIMFVSNEVGDLINVQLPFLDAGGGTCTNFRFFITRINKLRFSYDGTLLIAISKGGTLAIWALENIEGKVASMDQDLLRSQEVLIPRNILAEKNEQIINLEIRLKQQAEEFQYQLSQNEIFDGQQMAEVHRSYCQALEELKRMNNEIEERHTEEMNQITFQINDLKEEHKKQLDNLANQYSERMLIEYQKFTNLRESMLELRESYEEKLKKSAGTLQDTIEGLESDYKKQLDERKELIRELMKEMQDKKIEFVEYCRQVEVENDRNMVETQLQYEKRLTTERNETQLWRGKAGVLQKKYEGLTKDVDNLLEEVETLKEEHNKSQRTIGRLNRNIEDLQKDISDREYAINAKEKRIQELLHKNQELDKYKQVLNHKIAELKAQIEPREFQINDKRKHIMEMETELAGLNQNNSHLELQLKELKDKYLSNVADLKLERHRARAGRECIQNLCSEIYHVAGLINSPDKLKVAVKDLFQRHATDDELKRFISLDANVRDEFQRQRNQIERVMKMYTNRKDDQNLKRKYDKLFKENLILLDEIEKMREENKVLKSHVKREIHLKKKTTTLSKNISKRQGNQSHKIEVSTKDYQEYSEFLDEAVGGVIKNEQNGLSTKVNDDNDVVGDLVKDDS</sequence>
<dbReference type="InterPro" id="IPR015943">
    <property type="entry name" value="WD40/YVTN_repeat-like_dom_sf"/>
</dbReference>
<evidence type="ECO:0000256" key="2">
    <source>
        <dbReference type="SAM" id="Coils"/>
    </source>
</evidence>
<dbReference type="SMART" id="SM00320">
    <property type="entry name" value="WD40"/>
    <property type="match status" value="4"/>
</dbReference>
<dbReference type="Proteomes" id="UP000037069">
    <property type="component" value="Unassembled WGS sequence"/>
</dbReference>
<dbReference type="AlphaFoldDB" id="A0A0L0BLU8"/>
<dbReference type="InterPro" id="IPR036322">
    <property type="entry name" value="WD40_repeat_dom_sf"/>
</dbReference>
<gene>
    <name evidence="4" type="ORF">FF38_00535</name>
</gene>
<dbReference type="OrthoDB" id="10251741at2759"/>
<evidence type="ECO:0000313" key="5">
    <source>
        <dbReference type="Proteomes" id="UP000037069"/>
    </source>
</evidence>
<feature type="coiled-coil region" evidence="2">
    <location>
        <begin position="691"/>
        <end position="783"/>
    </location>
</feature>
<comment type="caution">
    <text evidence="4">The sequence shown here is derived from an EMBL/GenBank/DDBJ whole genome shotgun (WGS) entry which is preliminary data.</text>
</comment>
<dbReference type="SUPFAM" id="SSF50978">
    <property type="entry name" value="WD40 repeat-like"/>
    <property type="match status" value="2"/>
</dbReference>
<accession>A0A0L0BLU8</accession>
<feature type="repeat" description="WD" evidence="1">
    <location>
        <begin position="498"/>
        <end position="539"/>
    </location>
</feature>
<feature type="coiled-coil region" evidence="2">
    <location>
        <begin position="1095"/>
        <end position="1145"/>
    </location>
</feature>
<dbReference type="InterPro" id="IPR001680">
    <property type="entry name" value="WD40_rpt"/>
</dbReference>
<reference evidence="4 5" key="1">
    <citation type="journal article" date="2015" name="Nat. Commun.">
        <title>Lucilia cuprina genome unlocks parasitic fly biology to underpin future interventions.</title>
        <authorList>
            <person name="Anstead C.A."/>
            <person name="Korhonen P.K."/>
            <person name="Young N.D."/>
            <person name="Hall R.S."/>
            <person name="Jex A.R."/>
            <person name="Murali S.C."/>
            <person name="Hughes D.S."/>
            <person name="Lee S.F."/>
            <person name="Perry T."/>
            <person name="Stroehlein A.J."/>
            <person name="Ansell B.R."/>
            <person name="Breugelmans B."/>
            <person name="Hofmann A."/>
            <person name="Qu J."/>
            <person name="Dugan S."/>
            <person name="Lee S.L."/>
            <person name="Chao H."/>
            <person name="Dinh H."/>
            <person name="Han Y."/>
            <person name="Doddapaneni H.V."/>
            <person name="Worley K.C."/>
            <person name="Muzny D.M."/>
            <person name="Ioannidis P."/>
            <person name="Waterhouse R.M."/>
            <person name="Zdobnov E.M."/>
            <person name="James P.J."/>
            <person name="Bagnall N.H."/>
            <person name="Kotze A.C."/>
            <person name="Gibbs R.A."/>
            <person name="Richards S."/>
            <person name="Batterham P."/>
            <person name="Gasser R.B."/>
        </authorList>
    </citation>
    <scope>NUCLEOTIDE SEQUENCE [LARGE SCALE GENOMIC DNA]</scope>
    <source>
        <strain evidence="4 5">LS</strain>
        <tissue evidence="4">Full body</tissue>
    </source>
</reference>
<keyword evidence="2" id="KW-0175">Coiled coil</keyword>
<protein>
    <submittedName>
        <fullName evidence="4">Uncharacterized protein</fullName>
    </submittedName>
</protein>
<organism evidence="4 5">
    <name type="scientific">Lucilia cuprina</name>
    <name type="common">Green bottle fly</name>
    <name type="synonym">Australian sheep blowfly</name>
    <dbReference type="NCBI Taxonomy" id="7375"/>
    <lineage>
        <taxon>Eukaryota</taxon>
        <taxon>Metazoa</taxon>
        <taxon>Ecdysozoa</taxon>
        <taxon>Arthropoda</taxon>
        <taxon>Hexapoda</taxon>
        <taxon>Insecta</taxon>
        <taxon>Pterygota</taxon>
        <taxon>Neoptera</taxon>
        <taxon>Endopterygota</taxon>
        <taxon>Diptera</taxon>
        <taxon>Brachycera</taxon>
        <taxon>Muscomorpha</taxon>
        <taxon>Oestroidea</taxon>
        <taxon>Calliphoridae</taxon>
        <taxon>Luciliinae</taxon>
        <taxon>Lucilia</taxon>
    </lineage>
</organism>
<dbReference type="PROSITE" id="PS50294">
    <property type="entry name" value="WD_REPEATS_REGION"/>
    <property type="match status" value="1"/>
</dbReference>
<feature type="coiled-coil region" evidence="2">
    <location>
        <begin position="893"/>
        <end position="1025"/>
    </location>
</feature>
<evidence type="ECO:0000256" key="1">
    <source>
        <dbReference type="PROSITE-ProRule" id="PRU00221"/>
    </source>
</evidence>
<dbReference type="STRING" id="7375.A0A0L0BLU8"/>
<dbReference type="PANTHER" id="PTHR32215">
    <property type="entry name" value="CILIA- AND FLAGELLA-ASSOCIATED PROTEIN 57"/>
    <property type="match status" value="1"/>
</dbReference>
<dbReference type="EMBL" id="JRES01001657">
    <property type="protein sequence ID" value="KNC21095.1"/>
    <property type="molecule type" value="Genomic_DNA"/>
</dbReference>
<dbReference type="Pfam" id="PF00400">
    <property type="entry name" value="WD40"/>
    <property type="match status" value="1"/>
</dbReference>
<dbReference type="InterPro" id="IPR052993">
    <property type="entry name" value="CFA-57"/>
</dbReference>
<dbReference type="PANTHER" id="PTHR32215:SF0">
    <property type="entry name" value="CILIA- AND FLAGELLA-ASSOCIATED PROTEIN 57"/>
    <property type="match status" value="1"/>
</dbReference>
<keyword evidence="5" id="KW-1185">Reference proteome</keyword>
<name>A0A0L0BLU8_LUCCU</name>